<dbReference type="Proteomes" id="UP001595583">
    <property type="component" value="Unassembled WGS sequence"/>
</dbReference>
<dbReference type="Pfam" id="PF05951">
    <property type="entry name" value="Peptidase_M15_2"/>
    <property type="match status" value="1"/>
</dbReference>
<evidence type="ECO:0000256" key="2">
    <source>
        <dbReference type="ARBA" id="ARBA00004776"/>
    </source>
</evidence>
<dbReference type="EMBL" id="JBHRTK010000025">
    <property type="protein sequence ID" value="MFC3208565.1"/>
    <property type="molecule type" value="Genomic_DNA"/>
</dbReference>
<name>A0ABV7KED6_9HYPH</name>
<evidence type="ECO:0000256" key="4">
    <source>
        <dbReference type="ARBA" id="ARBA00022723"/>
    </source>
</evidence>
<evidence type="ECO:0000256" key="9">
    <source>
        <dbReference type="ARBA" id="ARBA00023316"/>
    </source>
</evidence>
<dbReference type="PANTHER" id="PTHR37425:SF1">
    <property type="entry name" value="OUTER MEMBRANE PROTEIN"/>
    <property type="match status" value="1"/>
</dbReference>
<evidence type="ECO:0000256" key="8">
    <source>
        <dbReference type="ARBA" id="ARBA00023049"/>
    </source>
</evidence>
<dbReference type="InterPro" id="IPR010275">
    <property type="entry name" value="MepK"/>
</dbReference>
<evidence type="ECO:0000313" key="13">
    <source>
        <dbReference type="Proteomes" id="UP001595583"/>
    </source>
</evidence>
<evidence type="ECO:0000256" key="11">
    <source>
        <dbReference type="ARBA" id="ARBA00093666"/>
    </source>
</evidence>
<dbReference type="SUPFAM" id="SSF55166">
    <property type="entry name" value="Hedgehog/DD-peptidase"/>
    <property type="match status" value="1"/>
</dbReference>
<sequence>MDKIERHKNGRSLRAGSWPKWLLPTLAAAGFLALTTGGASADTRSLKFYHLHTHEKAEIVYKRNGRYDPAGLKKIDYILRDWRRNEPVKIDPRLLDLVWEAYRATGSREYIQVICGYRAPATNSMLRSRSKGVAQKSQHMLGKALDFYIPGVPLKKLRDIGLKMQGGGVGYYPSSGSPFVHMDVGNVRHWPGISRQELVSLFPQGKTLHVPSDGKPLPGYEQALAAYQARKSSGGTAIALASMGGGAKKSGGLLAALFGGGADEEEDVADVATAPAPKARTVKQAPAEKSLPGITIVSPENAKRADTTQLADAADAAPEPETPARIIAALPARSIPVPGFAPRPKADVGVQVAEVAQPADQPQTVPFAMADASAAPVGATAASADAAQVAVNNIPLPTWRPATTPPAELAPKNHDAVLMALADTAKHGNPAVDALTVLPSARPEVGAPVVAAAAQPGIVQAKVTRDEIKAVLERVSAEDYNVASLSEVAVPRSAFNDPSGIDAASPRKAVASRAAGSDPVSAIGAGVKTTRKEARASARDLKPEPKAIVVSAQPDAARWALHGADYSATVTDSANAPRYAYNVVRTAPTEVYTNGFQTGDEMANANRFTGNAVKFMSVARFASK</sequence>
<dbReference type="PANTHER" id="PTHR37425">
    <property type="match status" value="1"/>
</dbReference>
<comment type="cofactor">
    <cofactor evidence="1">
        <name>Zn(2+)</name>
        <dbReference type="ChEBI" id="CHEBI:29105"/>
    </cofactor>
</comment>
<comment type="similarity">
    <text evidence="10">Belongs to the peptidase M15 family.</text>
</comment>
<dbReference type="Gene3D" id="3.30.1380.10">
    <property type="match status" value="1"/>
</dbReference>
<keyword evidence="5" id="KW-0732">Signal</keyword>
<dbReference type="InterPro" id="IPR009045">
    <property type="entry name" value="Zn_M74/Hedgehog-like"/>
</dbReference>
<dbReference type="CDD" id="cd14844">
    <property type="entry name" value="Zn-DD-carboxypeptidase_like"/>
    <property type="match status" value="1"/>
</dbReference>
<keyword evidence="7" id="KW-0862">Zinc</keyword>
<keyword evidence="9" id="KW-0961">Cell wall biogenesis/degradation</keyword>
<keyword evidence="6" id="KW-0378">Hydrolase</keyword>
<keyword evidence="8" id="KW-0482">Metalloprotease</keyword>
<dbReference type="RefSeq" id="WP_378224054.1">
    <property type="nucleotide sequence ID" value="NZ_JBHRTK010000025.1"/>
</dbReference>
<evidence type="ECO:0000256" key="3">
    <source>
        <dbReference type="ARBA" id="ARBA00022670"/>
    </source>
</evidence>
<accession>A0ABV7KED6</accession>
<proteinExistence type="inferred from homology"/>
<protein>
    <recommendedName>
        <fullName evidence="11">Murein endopeptidase K</fullName>
    </recommendedName>
</protein>
<evidence type="ECO:0000256" key="5">
    <source>
        <dbReference type="ARBA" id="ARBA00022729"/>
    </source>
</evidence>
<comment type="pathway">
    <text evidence="2">Cell wall biogenesis; cell wall polysaccharide biosynthesis.</text>
</comment>
<keyword evidence="4" id="KW-0479">Metal-binding</keyword>
<keyword evidence="13" id="KW-1185">Reference proteome</keyword>
<evidence type="ECO:0000256" key="10">
    <source>
        <dbReference type="ARBA" id="ARBA00093448"/>
    </source>
</evidence>
<reference evidence="13" key="1">
    <citation type="journal article" date="2019" name="Int. J. Syst. Evol. Microbiol.">
        <title>The Global Catalogue of Microorganisms (GCM) 10K type strain sequencing project: providing services to taxonomists for standard genome sequencing and annotation.</title>
        <authorList>
            <consortium name="The Broad Institute Genomics Platform"/>
            <consortium name="The Broad Institute Genome Sequencing Center for Infectious Disease"/>
            <person name="Wu L."/>
            <person name="Ma J."/>
        </authorList>
    </citation>
    <scope>NUCLEOTIDE SEQUENCE [LARGE SCALE GENOMIC DNA]</scope>
    <source>
        <strain evidence="13">KCTC 52165</strain>
    </source>
</reference>
<evidence type="ECO:0000256" key="6">
    <source>
        <dbReference type="ARBA" id="ARBA00022801"/>
    </source>
</evidence>
<keyword evidence="3" id="KW-0645">Protease</keyword>
<gene>
    <name evidence="12" type="ORF">ACFOHJ_20290</name>
</gene>
<evidence type="ECO:0000256" key="1">
    <source>
        <dbReference type="ARBA" id="ARBA00001947"/>
    </source>
</evidence>
<comment type="caution">
    <text evidence="12">The sequence shown here is derived from an EMBL/GenBank/DDBJ whole genome shotgun (WGS) entry which is preliminary data.</text>
</comment>
<evidence type="ECO:0000313" key="12">
    <source>
        <dbReference type="EMBL" id="MFC3208565.1"/>
    </source>
</evidence>
<evidence type="ECO:0000256" key="7">
    <source>
        <dbReference type="ARBA" id="ARBA00022833"/>
    </source>
</evidence>
<organism evidence="12 13">
    <name type="scientific">Aquamicrobium soli</name>
    <dbReference type="NCBI Taxonomy" id="1811518"/>
    <lineage>
        <taxon>Bacteria</taxon>
        <taxon>Pseudomonadati</taxon>
        <taxon>Pseudomonadota</taxon>
        <taxon>Alphaproteobacteria</taxon>
        <taxon>Hyphomicrobiales</taxon>
        <taxon>Phyllobacteriaceae</taxon>
        <taxon>Aquamicrobium</taxon>
    </lineage>
</organism>